<dbReference type="RefSeq" id="WP_344203700.1">
    <property type="nucleotide sequence ID" value="NZ_BAAAME010000005.1"/>
</dbReference>
<dbReference type="InterPro" id="IPR051448">
    <property type="entry name" value="CdaR-like_regulators"/>
</dbReference>
<name>A0ABN2K8M9_9ACTN</name>
<feature type="domain" description="PucR C-terminal helix-turn-helix" evidence="3">
    <location>
        <begin position="463"/>
        <end position="518"/>
    </location>
</feature>
<dbReference type="InterPro" id="IPR025736">
    <property type="entry name" value="PucR_C-HTH_dom"/>
</dbReference>
<accession>A0ABN2K8M9</accession>
<feature type="domain" description="Purine catabolism PurC-like" evidence="2">
    <location>
        <begin position="10"/>
        <end position="129"/>
    </location>
</feature>
<dbReference type="Pfam" id="PF13556">
    <property type="entry name" value="HTH_30"/>
    <property type="match status" value="1"/>
</dbReference>
<evidence type="ECO:0000259" key="3">
    <source>
        <dbReference type="Pfam" id="PF13556"/>
    </source>
</evidence>
<dbReference type="PANTHER" id="PTHR33744:SF1">
    <property type="entry name" value="DNA-BINDING TRANSCRIPTIONAL ACTIVATOR ADER"/>
    <property type="match status" value="1"/>
</dbReference>
<dbReference type="Pfam" id="PF17853">
    <property type="entry name" value="GGDEF_2"/>
    <property type="match status" value="1"/>
</dbReference>
<comment type="similarity">
    <text evidence="1">Belongs to the CdaR family.</text>
</comment>
<evidence type="ECO:0000256" key="1">
    <source>
        <dbReference type="ARBA" id="ARBA00006754"/>
    </source>
</evidence>
<dbReference type="Pfam" id="PF07905">
    <property type="entry name" value="PucR"/>
    <property type="match status" value="1"/>
</dbReference>
<keyword evidence="6" id="KW-1185">Reference proteome</keyword>
<gene>
    <name evidence="5" type="ORF">GCM10009710_31890</name>
</gene>
<dbReference type="InterPro" id="IPR042070">
    <property type="entry name" value="PucR_C-HTH_sf"/>
</dbReference>
<organism evidence="5 6">
    <name type="scientific">Aeromicrobium alkaliterrae</name>
    <dbReference type="NCBI Taxonomy" id="302168"/>
    <lineage>
        <taxon>Bacteria</taxon>
        <taxon>Bacillati</taxon>
        <taxon>Actinomycetota</taxon>
        <taxon>Actinomycetes</taxon>
        <taxon>Propionibacteriales</taxon>
        <taxon>Nocardioidaceae</taxon>
        <taxon>Aeromicrobium</taxon>
    </lineage>
</organism>
<evidence type="ECO:0000259" key="2">
    <source>
        <dbReference type="Pfam" id="PF07905"/>
    </source>
</evidence>
<dbReference type="Gene3D" id="1.10.10.2840">
    <property type="entry name" value="PucR C-terminal helix-turn-helix domain"/>
    <property type="match status" value="1"/>
</dbReference>
<feature type="domain" description="CdaR GGDEF-like" evidence="4">
    <location>
        <begin position="287"/>
        <end position="407"/>
    </location>
</feature>
<dbReference type="Proteomes" id="UP001501057">
    <property type="component" value="Unassembled WGS sequence"/>
</dbReference>
<proteinExistence type="inferred from homology"/>
<dbReference type="PANTHER" id="PTHR33744">
    <property type="entry name" value="CARBOHYDRATE DIACID REGULATOR"/>
    <property type="match status" value="1"/>
</dbReference>
<comment type="caution">
    <text evidence="5">The sequence shown here is derived from an EMBL/GenBank/DDBJ whole genome shotgun (WGS) entry which is preliminary data.</text>
</comment>
<dbReference type="InterPro" id="IPR041522">
    <property type="entry name" value="CdaR_GGDEF"/>
</dbReference>
<evidence type="ECO:0000313" key="5">
    <source>
        <dbReference type="EMBL" id="GAA1749534.1"/>
    </source>
</evidence>
<sequence length="534" mass="57887">MTPLTVAGTLELDVLRHAGPEVVAGAAGLGRPVRWVHSTELADIAPLLREGDLLLSTGIALPDSEDELVAFASSLDAGGVAGVVIELGRRWAEVPAALVDACERLGLPLVVLHHEVRFAAVTQAIGERIVDQRLGELREAHEVHDTFTELSIGEASPERILEAVQQLAGAAVVLENSDHQVVDFRAGPSGVRDFLDNWTDRSRSVVMDARTTWDRRHGWLVTRLGRRERGWGRLVVQSPGRPSQRLVAVVERGASALAMHRLHDRQRDSQVRRSHHELVLGLIHDPTDPQVLGRCEAVGFPIVRRQLVALAVRPLADGSQSLPHVVDDVVAAAVHAAHTARTPALVCEVDGTVRVLLAAGPGAAVEPVVEQVAEAIQRRRPSVVAAGRPVPTIGEVDRTLRESAHVLSSVRRPDTQLVHRLEDVHLRGLLALLGDDDRLRLFVQRELGPVWDHDRQHGTGFAAVLEALLTHPTSKSDAAASVHLSRPVFYDRVARIERLLGVELQDPDVRVSLHVALVAAQLLGDAVDGRGTYG</sequence>
<protein>
    <submittedName>
        <fullName evidence="5">PucR family transcriptional regulator</fullName>
    </submittedName>
</protein>
<reference evidence="5 6" key="1">
    <citation type="journal article" date="2019" name="Int. J. Syst. Evol. Microbiol.">
        <title>The Global Catalogue of Microorganisms (GCM) 10K type strain sequencing project: providing services to taxonomists for standard genome sequencing and annotation.</title>
        <authorList>
            <consortium name="The Broad Institute Genomics Platform"/>
            <consortium name="The Broad Institute Genome Sequencing Center for Infectious Disease"/>
            <person name="Wu L."/>
            <person name="Ma J."/>
        </authorList>
    </citation>
    <scope>NUCLEOTIDE SEQUENCE [LARGE SCALE GENOMIC DNA]</scope>
    <source>
        <strain evidence="5 6">JCM 13518</strain>
    </source>
</reference>
<dbReference type="EMBL" id="BAAAME010000005">
    <property type="protein sequence ID" value="GAA1749534.1"/>
    <property type="molecule type" value="Genomic_DNA"/>
</dbReference>
<dbReference type="InterPro" id="IPR012914">
    <property type="entry name" value="PucR_dom"/>
</dbReference>
<evidence type="ECO:0000313" key="6">
    <source>
        <dbReference type="Proteomes" id="UP001501057"/>
    </source>
</evidence>
<evidence type="ECO:0000259" key="4">
    <source>
        <dbReference type="Pfam" id="PF17853"/>
    </source>
</evidence>